<name>A0ABP8VDS1_9PSEU</name>
<gene>
    <name evidence="1" type="ORF">GCM10023214_60200</name>
</gene>
<evidence type="ECO:0000313" key="1">
    <source>
        <dbReference type="EMBL" id="GAA4660266.1"/>
    </source>
</evidence>
<proteinExistence type="predicted"/>
<organism evidence="1 2">
    <name type="scientific">Amycolatopsis dongchuanensis</name>
    <dbReference type="NCBI Taxonomy" id="1070866"/>
    <lineage>
        <taxon>Bacteria</taxon>
        <taxon>Bacillati</taxon>
        <taxon>Actinomycetota</taxon>
        <taxon>Actinomycetes</taxon>
        <taxon>Pseudonocardiales</taxon>
        <taxon>Pseudonocardiaceae</taxon>
        <taxon>Amycolatopsis</taxon>
    </lineage>
</organism>
<accession>A0ABP8VDS1</accession>
<dbReference type="Proteomes" id="UP001500192">
    <property type="component" value="Unassembled WGS sequence"/>
</dbReference>
<evidence type="ECO:0000313" key="2">
    <source>
        <dbReference type="Proteomes" id="UP001500192"/>
    </source>
</evidence>
<dbReference type="EMBL" id="BAABIB010000117">
    <property type="protein sequence ID" value="GAA4660266.1"/>
    <property type="molecule type" value="Genomic_DNA"/>
</dbReference>
<comment type="caution">
    <text evidence="1">The sequence shown here is derived from an EMBL/GenBank/DDBJ whole genome shotgun (WGS) entry which is preliminary data.</text>
</comment>
<dbReference type="RefSeq" id="WP_346055668.1">
    <property type="nucleotide sequence ID" value="NZ_BAABIB010000117.1"/>
</dbReference>
<reference evidence="2" key="1">
    <citation type="journal article" date="2019" name="Int. J. Syst. Evol. Microbiol.">
        <title>The Global Catalogue of Microorganisms (GCM) 10K type strain sequencing project: providing services to taxonomists for standard genome sequencing and annotation.</title>
        <authorList>
            <consortium name="The Broad Institute Genomics Platform"/>
            <consortium name="The Broad Institute Genome Sequencing Center for Infectious Disease"/>
            <person name="Wu L."/>
            <person name="Ma J."/>
        </authorList>
    </citation>
    <scope>NUCLEOTIDE SEQUENCE [LARGE SCALE GENOMIC DNA]</scope>
    <source>
        <strain evidence="2">JCM 18054</strain>
    </source>
</reference>
<keyword evidence="2" id="KW-1185">Reference proteome</keyword>
<sequence>MNLWDPTARAAIQHGDQDVLGLALAKLKKTEAELVVLRYGFSVPVAVLVRMYRGPTGGIPDYDYLGHVHGLLAGAVDGLAEYLREGDLAPEDLDWQSSAAVRNIGARFRVDQLLPCAHCRQRKISVINPRGRPREYCSAACKQAAYRERRSNPSAVAAASNDPEHGRIPCFAGMERRIPVDVRFNLIELQQRGAISIDRLTLQDDPSLEACVDDLCWRRWSPGSPLRRAARAALSHLVRRGVTPDQVWLHGSAWPDGTSHSIGLECRYIRDMPWYFNERGGTEWLEIPRPSRNAPLLALHIRPTDPTTF</sequence>
<protein>
    <submittedName>
        <fullName evidence="1">Uncharacterized protein</fullName>
    </submittedName>
</protein>